<reference evidence="2" key="1">
    <citation type="submission" date="2014-09" db="EMBL/GenBank/DDBJ databases">
        <authorList>
            <person name="Magalhaes I.L.F."/>
            <person name="Oliveira U."/>
            <person name="Santos F.R."/>
            <person name="Vidigal T.H.D.A."/>
            <person name="Brescovit A.D."/>
            <person name="Santos A.J."/>
        </authorList>
    </citation>
    <scope>NUCLEOTIDE SEQUENCE</scope>
    <source>
        <tissue evidence="2">Shoot tissue taken approximately 20 cm above the soil surface</tissue>
    </source>
</reference>
<proteinExistence type="predicted"/>
<feature type="region of interest" description="Disordered" evidence="1">
    <location>
        <begin position="29"/>
        <end position="50"/>
    </location>
</feature>
<name>A0A0A9B6K7_ARUDO</name>
<feature type="compositionally biased region" description="Low complexity" evidence="1">
    <location>
        <begin position="34"/>
        <end position="50"/>
    </location>
</feature>
<reference evidence="2" key="2">
    <citation type="journal article" date="2015" name="Data Brief">
        <title>Shoot transcriptome of the giant reed, Arundo donax.</title>
        <authorList>
            <person name="Barrero R.A."/>
            <person name="Guerrero F.D."/>
            <person name="Moolhuijzen P."/>
            <person name="Goolsby J.A."/>
            <person name="Tidwell J."/>
            <person name="Bellgard S.E."/>
            <person name="Bellgard M.I."/>
        </authorList>
    </citation>
    <scope>NUCLEOTIDE SEQUENCE</scope>
    <source>
        <tissue evidence="2">Shoot tissue taken approximately 20 cm above the soil surface</tissue>
    </source>
</reference>
<evidence type="ECO:0000256" key="1">
    <source>
        <dbReference type="SAM" id="MobiDB-lite"/>
    </source>
</evidence>
<dbReference type="EMBL" id="GBRH01242943">
    <property type="protein sequence ID" value="JAD54952.1"/>
    <property type="molecule type" value="Transcribed_RNA"/>
</dbReference>
<organism evidence="2">
    <name type="scientific">Arundo donax</name>
    <name type="common">Giant reed</name>
    <name type="synonym">Donax arundinaceus</name>
    <dbReference type="NCBI Taxonomy" id="35708"/>
    <lineage>
        <taxon>Eukaryota</taxon>
        <taxon>Viridiplantae</taxon>
        <taxon>Streptophyta</taxon>
        <taxon>Embryophyta</taxon>
        <taxon>Tracheophyta</taxon>
        <taxon>Spermatophyta</taxon>
        <taxon>Magnoliopsida</taxon>
        <taxon>Liliopsida</taxon>
        <taxon>Poales</taxon>
        <taxon>Poaceae</taxon>
        <taxon>PACMAD clade</taxon>
        <taxon>Arundinoideae</taxon>
        <taxon>Arundineae</taxon>
        <taxon>Arundo</taxon>
    </lineage>
</organism>
<dbReference type="AlphaFoldDB" id="A0A0A9B6K7"/>
<evidence type="ECO:0000313" key="2">
    <source>
        <dbReference type="EMBL" id="JAD54952.1"/>
    </source>
</evidence>
<sequence>MIRKDVVKSDFRTIHLNCYLHNGNIRYQKENPNSSSKIKSTTSFFSVSSP</sequence>
<accession>A0A0A9B6K7</accession>
<protein>
    <submittedName>
        <fullName evidence="2">Uncharacterized protein</fullName>
    </submittedName>
</protein>